<dbReference type="GO" id="GO:0016757">
    <property type="term" value="F:glycosyltransferase activity"/>
    <property type="evidence" value="ECO:0007669"/>
    <property type="project" value="InterPro"/>
</dbReference>
<accession>R7QG10</accession>
<dbReference type="InterPro" id="IPR029044">
    <property type="entry name" value="Nucleotide-diphossugar_trans"/>
</dbReference>
<dbReference type="OrthoDB" id="2014201at2759"/>
<proteinExistence type="predicted"/>
<dbReference type="STRING" id="2769.R7QG10"/>
<feature type="chain" id="PRO_5004442822" evidence="5">
    <location>
        <begin position="22"/>
        <end position="538"/>
    </location>
</feature>
<dbReference type="Pfam" id="PF09258">
    <property type="entry name" value="Glyco_transf_64"/>
    <property type="match status" value="1"/>
</dbReference>
<dbReference type="InterPro" id="IPR002495">
    <property type="entry name" value="Glyco_trans_8"/>
</dbReference>
<keyword evidence="3" id="KW-0472">Membrane</keyword>
<dbReference type="Proteomes" id="UP000012073">
    <property type="component" value="Unassembled WGS sequence"/>
</dbReference>
<dbReference type="SUPFAM" id="SSF53448">
    <property type="entry name" value="Nucleotide-diphospho-sugar transferases"/>
    <property type="match status" value="2"/>
</dbReference>
<protein>
    <submittedName>
        <fullName evidence="7">Glycosyl transferase, families GT8 + GT64</fullName>
    </submittedName>
</protein>
<keyword evidence="2 7" id="KW-0808">Transferase</keyword>
<reference evidence="8" key="1">
    <citation type="journal article" date="2013" name="Proc. Natl. Acad. Sci. U.S.A.">
        <title>Genome structure and metabolic features in the red seaweed Chondrus crispus shed light on evolution of the Archaeplastida.</title>
        <authorList>
            <person name="Collen J."/>
            <person name="Porcel B."/>
            <person name="Carre W."/>
            <person name="Ball S.G."/>
            <person name="Chaparro C."/>
            <person name="Tonon T."/>
            <person name="Barbeyron T."/>
            <person name="Michel G."/>
            <person name="Noel B."/>
            <person name="Valentin K."/>
            <person name="Elias M."/>
            <person name="Artiguenave F."/>
            <person name="Arun A."/>
            <person name="Aury J.M."/>
            <person name="Barbosa-Neto J.F."/>
            <person name="Bothwell J.H."/>
            <person name="Bouget F.Y."/>
            <person name="Brillet L."/>
            <person name="Cabello-Hurtado F."/>
            <person name="Capella-Gutierrez S."/>
            <person name="Charrier B."/>
            <person name="Cladiere L."/>
            <person name="Cock J.M."/>
            <person name="Coelho S.M."/>
            <person name="Colleoni C."/>
            <person name="Czjzek M."/>
            <person name="Da Silva C."/>
            <person name="Delage L."/>
            <person name="Denoeud F."/>
            <person name="Deschamps P."/>
            <person name="Dittami S.M."/>
            <person name="Gabaldon T."/>
            <person name="Gachon C.M."/>
            <person name="Groisillier A."/>
            <person name="Herve C."/>
            <person name="Jabbari K."/>
            <person name="Katinka M."/>
            <person name="Kloareg B."/>
            <person name="Kowalczyk N."/>
            <person name="Labadie K."/>
            <person name="Leblanc C."/>
            <person name="Lopez P.J."/>
            <person name="McLachlan D.H."/>
            <person name="Meslet-Cladiere L."/>
            <person name="Moustafa A."/>
            <person name="Nehr Z."/>
            <person name="Nyvall Collen P."/>
            <person name="Panaud O."/>
            <person name="Partensky F."/>
            <person name="Poulain J."/>
            <person name="Rensing S.A."/>
            <person name="Rousvoal S."/>
            <person name="Samson G."/>
            <person name="Symeonidi A."/>
            <person name="Weissenbach J."/>
            <person name="Zambounis A."/>
            <person name="Wincker P."/>
            <person name="Boyen C."/>
        </authorList>
    </citation>
    <scope>NUCLEOTIDE SEQUENCE [LARGE SCALE GENOMIC DNA]</scope>
    <source>
        <strain evidence="8">cv. Stackhouse</strain>
    </source>
</reference>
<keyword evidence="8" id="KW-1185">Reference proteome</keyword>
<gene>
    <name evidence="7" type="ORF">CHC_T00008916001</name>
</gene>
<dbReference type="KEGG" id="ccp:CHC_T00008916001"/>
<dbReference type="InterPro" id="IPR004263">
    <property type="entry name" value="Exostosin"/>
</dbReference>
<organism evidence="7 8">
    <name type="scientific">Chondrus crispus</name>
    <name type="common">Carrageen Irish moss</name>
    <name type="synonym">Polymorpha crispa</name>
    <dbReference type="NCBI Taxonomy" id="2769"/>
    <lineage>
        <taxon>Eukaryota</taxon>
        <taxon>Rhodophyta</taxon>
        <taxon>Florideophyceae</taxon>
        <taxon>Rhodymeniophycidae</taxon>
        <taxon>Gigartinales</taxon>
        <taxon>Gigartinaceae</taxon>
        <taxon>Chondrus</taxon>
    </lineage>
</organism>
<evidence type="ECO:0000256" key="3">
    <source>
        <dbReference type="ARBA" id="ARBA00023136"/>
    </source>
</evidence>
<feature type="domain" description="Glycosyl transferase 64" evidence="6">
    <location>
        <begin position="306"/>
        <end position="509"/>
    </location>
</feature>
<evidence type="ECO:0000256" key="4">
    <source>
        <dbReference type="ARBA" id="ARBA00023157"/>
    </source>
</evidence>
<dbReference type="GO" id="GO:0016020">
    <property type="term" value="C:membrane"/>
    <property type="evidence" value="ECO:0007669"/>
    <property type="project" value="UniProtKB-SubCell"/>
</dbReference>
<dbReference type="PANTHER" id="PTHR48261:SF2">
    <property type="entry name" value="ACETYLGLUCOSAMINYLTRANSFERASE"/>
    <property type="match status" value="1"/>
</dbReference>
<keyword evidence="4" id="KW-1015">Disulfide bond</keyword>
<dbReference type="AlphaFoldDB" id="R7QG10"/>
<evidence type="ECO:0000256" key="1">
    <source>
        <dbReference type="ARBA" id="ARBA00004370"/>
    </source>
</evidence>
<dbReference type="PANTHER" id="PTHR48261">
    <property type="entry name" value="ACETYLGLUCOSAMINYLTRANSFERASE"/>
    <property type="match status" value="1"/>
</dbReference>
<sequence length="538" mass="59969">MRHISPAPIVFLFTLSVCAEALQNSANPSAIAFATLLCDDETLPAIEALGNSLRIAHHKEPLLVIIPPSVSAPSLKRLKSMKNARAVETESLRYPFNSTTDRMSINKPCRFLKLQLWGLSEWSKIVFLDADTIVRRNVAELFDYPGFSAVKDPVGMNYNTGVMVIEPSSYVHSLIVQNYAHAGSYNIGDQGALNALVSFDAWTPLPTQYNTFHTASGDAFKGAKIIHYSGDAKPWNFWQAKGRGHIPIRAMVEWCKMAKDVPTAACHMRGPVHEGGWDGSVNHYYDSEGEDGGVSVLLSTYDRKSWRELSVWYAKLDFVKEVYVVWQNAKKAHEKAPHKKVMFLFPKDDSLNNRYLSSQLSSNCVYICDDDIFLPEPAFRMAFEVWKQNPSRLVGFYPRVWHPTPGTYSTDVSPGYNIVLTKGMFSHRSILMAYNLFLPKRLTKIVDENLNCEDILFNMLAVGMTGLPPLAVLSNETIYDIGKGTGISGKKDSAHLNVRDYCVQQFSKLGMSDSGLVSEGSVLPMGMKNHVIGAAYDT</sequence>
<evidence type="ECO:0000259" key="6">
    <source>
        <dbReference type="Pfam" id="PF09258"/>
    </source>
</evidence>
<name>R7QG10_CHOCR</name>
<dbReference type="Gramene" id="CDF36360">
    <property type="protein sequence ID" value="CDF36360"/>
    <property type="gene ID" value="CHC_T00008916001"/>
</dbReference>
<dbReference type="GeneID" id="17323907"/>
<comment type="subcellular location">
    <subcellularLocation>
        <location evidence="1">Membrane</location>
    </subcellularLocation>
</comment>
<evidence type="ECO:0000256" key="5">
    <source>
        <dbReference type="SAM" id="SignalP"/>
    </source>
</evidence>
<evidence type="ECO:0000313" key="7">
    <source>
        <dbReference type="EMBL" id="CDF36360.1"/>
    </source>
</evidence>
<keyword evidence="5" id="KW-0732">Signal</keyword>
<feature type="signal peptide" evidence="5">
    <location>
        <begin position="1"/>
        <end position="21"/>
    </location>
</feature>
<dbReference type="Pfam" id="PF01501">
    <property type="entry name" value="Glyco_transf_8"/>
    <property type="match status" value="1"/>
</dbReference>
<dbReference type="RefSeq" id="XP_005716179.1">
    <property type="nucleotide sequence ID" value="XM_005716122.1"/>
</dbReference>
<dbReference type="Gene3D" id="3.90.550.10">
    <property type="entry name" value="Spore Coat Polysaccharide Biosynthesis Protein SpsA, Chain A"/>
    <property type="match status" value="2"/>
</dbReference>
<evidence type="ECO:0000313" key="8">
    <source>
        <dbReference type="Proteomes" id="UP000012073"/>
    </source>
</evidence>
<evidence type="ECO:0000256" key="2">
    <source>
        <dbReference type="ARBA" id="ARBA00022679"/>
    </source>
</evidence>
<dbReference type="OMA" id="CRYSKLN"/>
<dbReference type="InterPro" id="IPR015338">
    <property type="entry name" value="GT64_dom"/>
</dbReference>
<dbReference type="EMBL" id="HG001774">
    <property type="protein sequence ID" value="CDF36360.1"/>
    <property type="molecule type" value="Genomic_DNA"/>
</dbReference>